<dbReference type="Proteomes" id="UP000067626">
    <property type="component" value="Chromosome"/>
</dbReference>
<dbReference type="KEGG" id="ccro:CMC5_037130"/>
<accession>A0A0K1EFD2</accession>
<name>A0A0K1EFD2_CHOCO</name>
<dbReference type="EMBL" id="CP012159">
    <property type="protein sequence ID" value="AKT39566.1"/>
    <property type="molecule type" value="Genomic_DNA"/>
</dbReference>
<sequence length="280" mass="30668">MTLHVDNARLLEELELFLVATPENRAHFDLQPFGLQPARDGIIDPLRREASSFLDLLSALDAATFGPEGMPMPRWVFYDAAELPGGIVGLGKRADALPRKVAEHLQIPTGYAGLVPLSMYVAIPTLTPGTWVGHNLCSLRDLSADDALRGIGRLTKAVALKVFNARRQIGVTQWNSRALRLHARMGPLRLLTAWTPAHTYPASLTYEVTVDDRALRHLAGEPGNALPSPPPERWVDGEDNGALEALQARIEAGEHLWVTGLPELLPAGRQRIPIARLPRP</sequence>
<dbReference type="OrthoDB" id="5499068at2"/>
<dbReference type="AlphaFoldDB" id="A0A0K1EFD2"/>
<dbReference type="RefSeq" id="WP_050431630.1">
    <property type="nucleotide sequence ID" value="NZ_CP012159.1"/>
</dbReference>
<protein>
    <submittedName>
        <fullName evidence="1">Uncharacterized protein</fullName>
    </submittedName>
</protein>
<proteinExistence type="predicted"/>
<reference evidence="1 2" key="1">
    <citation type="submission" date="2015-07" db="EMBL/GenBank/DDBJ databases">
        <title>Genome analysis of myxobacterium Chondromyces crocatus Cm c5 reveals a high potential for natural compound synthesis and the genetic basis for the loss of fruiting body formation.</title>
        <authorList>
            <person name="Zaburannyi N."/>
            <person name="Bunk B."/>
            <person name="Maier J."/>
            <person name="Overmann J."/>
            <person name="Mueller R."/>
        </authorList>
    </citation>
    <scope>NUCLEOTIDE SEQUENCE [LARGE SCALE GENOMIC DNA]</scope>
    <source>
        <strain evidence="1 2">Cm c5</strain>
    </source>
</reference>
<evidence type="ECO:0000313" key="2">
    <source>
        <dbReference type="Proteomes" id="UP000067626"/>
    </source>
</evidence>
<organism evidence="1 2">
    <name type="scientific">Chondromyces crocatus</name>
    <dbReference type="NCBI Taxonomy" id="52"/>
    <lineage>
        <taxon>Bacteria</taxon>
        <taxon>Pseudomonadati</taxon>
        <taxon>Myxococcota</taxon>
        <taxon>Polyangia</taxon>
        <taxon>Polyangiales</taxon>
        <taxon>Polyangiaceae</taxon>
        <taxon>Chondromyces</taxon>
    </lineage>
</organism>
<gene>
    <name evidence="1" type="ORF">CMC5_037130</name>
</gene>
<evidence type="ECO:0000313" key="1">
    <source>
        <dbReference type="EMBL" id="AKT39566.1"/>
    </source>
</evidence>
<keyword evidence="2" id="KW-1185">Reference proteome</keyword>